<dbReference type="InParanoid" id="B9SCE4"/>
<feature type="region of interest" description="Disordered" evidence="1">
    <location>
        <begin position="1"/>
        <end position="51"/>
    </location>
</feature>
<name>B9SCE4_RICCO</name>
<keyword evidence="3" id="KW-1185">Reference proteome</keyword>
<reference evidence="3" key="1">
    <citation type="journal article" date="2010" name="Nat. Biotechnol.">
        <title>Draft genome sequence of the oilseed species Ricinus communis.</title>
        <authorList>
            <person name="Chan A.P."/>
            <person name="Crabtree J."/>
            <person name="Zhao Q."/>
            <person name="Lorenzi H."/>
            <person name="Orvis J."/>
            <person name="Puiu D."/>
            <person name="Melake-Berhan A."/>
            <person name="Jones K.M."/>
            <person name="Redman J."/>
            <person name="Chen G."/>
            <person name="Cahoon E.B."/>
            <person name="Gedil M."/>
            <person name="Stanke M."/>
            <person name="Haas B.J."/>
            <person name="Wortman J.R."/>
            <person name="Fraser-Liggett C.M."/>
            <person name="Ravel J."/>
            <person name="Rabinowicz P.D."/>
        </authorList>
    </citation>
    <scope>NUCLEOTIDE SEQUENCE [LARGE SCALE GENOMIC DNA]</scope>
    <source>
        <strain evidence="3">cv. Hale</strain>
    </source>
</reference>
<accession>B9SCE4</accession>
<feature type="non-terminal residue" evidence="2">
    <location>
        <position position="71"/>
    </location>
</feature>
<evidence type="ECO:0000313" key="3">
    <source>
        <dbReference type="Proteomes" id="UP000008311"/>
    </source>
</evidence>
<protein>
    <submittedName>
        <fullName evidence="2">Uncharacterized protein</fullName>
    </submittedName>
</protein>
<feature type="compositionally biased region" description="Basic residues" evidence="1">
    <location>
        <begin position="1"/>
        <end position="10"/>
    </location>
</feature>
<sequence length="71" mass="8050">MKKKSSKKRLHAAEDSSKSLKKGEHVSENSALKGSKRRKVMAEKVAPNSKRFQYKKHDKVSIEEPVSCPLK</sequence>
<organism evidence="2 3">
    <name type="scientific">Ricinus communis</name>
    <name type="common">Castor bean</name>
    <dbReference type="NCBI Taxonomy" id="3988"/>
    <lineage>
        <taxon>Eukaryota</taxon>
        <taxon>Viridiplantae</taxon>
        <taxon>Streptophyta</taxon>
        <taxon>Embryophyta</taxon>
        <taxon>Tracheophyta</taxon>
        <taxon>Spermatophyta</taxon>
        <taxon>Magnoliopsida</taxon>
        <taxon>eudicotyledons</taxon>
        <taxon>Gunneridae</taxon>
        <taxon>Pentapetalae</taxon>
        <taxon>rosids</taxon>
        <taxon>fabids</taxon>
        <taxon>Malpighiales</taxon>
        <taxon>Euphorbiaceae</taxon>
        <taxon>Acalyphoideae</taxon>
        <taxon>Acalypheae</taxon>
        <taxon>Ricinus</taxon>
    </lineage>
</organism>
<dbReference type="AlphaFoldDB" id="B9SCE4"/>
<gene>
    <name evidence="2" type="ORF">RCOM_1269880</name>
</gene>
<dbReference type="EMBL" id="EQ973921">
    <property type="protein sequence ID" value="EEF38698.1"/>
    <property type="molecule type" value="Genomic_DNA"/>
</dbReference>
<evidence type="ECO:0000313" key="2">
    <source>
        <dbReference type="EMBL" id="EEF38698.1"/>
    </source>
</evidence>
<evidence type="ECO:0000256" key="1">
    <source>
        <dbReference type="SAM" id="MobiDB-lite"/>
    </source>
</evidence>
<proteinExistence type="predicted"/>
<dbReference type="Proteomes" id="UP000008311">
    <property type="component" value="Unassembled WGS sequence"/>
</dbReference>
<feature type="compositionally biased region" description="Basic and acidic residues" evidence="1">
    <location>
        <begin position="11"/>
        <end position="27"/>
    </location>
</feature>